<organism evidence="1 2">
    <name type="scientific">Thioalkalivibrio versutus</name>
    <dbReference type="NCBI Taxonomy" id="106634"/>
    <lineage>
        <taxon>Bacteria</taxon>
        <taxon>Pseudomonadati</taxon>
        <taxon>Pseudomonadota</taxon>
        <taxon>Gammaproteobacteria</taxon>
        <taxon>Chromatiales</taxon>
        <taxon>Ectothiorhodospiraceae</taxon>
        <taxon>Thioalkalivibrio</taxon>
    </lineage>
</organism>
<dbReference type="RefSeq" id="WP_047250899.1">
    <property type="nucleotide sequence ID" value="NZ_CP011367.1"/>
</dbReference>
<protein>
    <submittedName>
        <fullName evidence="1">Uncharacterized protein</fullName>
    </submittedName>
</protein>
<name>A0A0G3G0D3_9GAMM</name>
<dbReference type="AlphaFoldDB" id="A0A0G3G0D3"/>
<accession>A0A0G3G0D3</accession>
<reference evidence="1 2" key="1">
    <citation type="submission" date="2015-04" db="EMBL/GenBank/DDBJ databases">
        <title>Complete Sequence for the Genome of the Thioalkalivibrio versutus D301.</title>
        <authorList>
            <person name="Mu T."/>
            <person name="Zhou J."/>
            <person name="Xu X."/>
        </authorList>
    </citation>
    <scope>NUCLEOTIDE SEQUENCE [LARGE SCALE GENOMIC DNA]</scope>
    <source>
        <strain evidence="1 2">D301</strain>
    </source>
</reference>
<dbReference type="KEGG" id="tvr:TVD_04300"/>
<evidence type="ECO:0000313" key="2">
    <source>
        <dbReference type="Proteomes" id="UP000064201"/>
    </source>
</evidence>
<keyword evidence="2" id="KW-1185">Reference proteome</keyword>
<sequence length="74" mass="8057">MPLPALAGLLRRLPLRHALPTLLTLAARRAALARDLLTTGRRGTLFGGRHTLAHSALWVPMLRGLRVCRTGGKQ</sequence>
<dbReference type="Proteomes" id="UP000064201">
    <property type="component" value="Chromosome"/>
</dbReference>
<dbReference type="EMBL" id="CP011367">
    <property type="protein sequence ID" value="AKJ94638.1"/>
    <property type="molecule type" value="Genomic_DNA"/>
</dbReference>
<dbReference type="PATRIC" id="fig|106634.4.peg.877"/>
<gene>
    <name evidence="1" type="ORF">TVD_04300</name>
</gene>
<proteinExistence type="predicted"/>
<evidence type="ECO:0000313" key="1">
    <source>
        <dbReference type="EMBL" id="AKJ94638.1"/>
    </source>
</evidence>